<dbReference type="EMBL" id="CP006956">
    <property type="protein sequence ID" value="AHG85835.1"/>
    <property type="molecule type" value="Genomic_DNA"/>
</dbReference>
<protein>
    <submittedName>
        <fullName evidence="1">Uncharacterized protein</fullName>
    </submittedName>
</protein>
<sequence length="353" mass="40319">MLKNKKERRTGKFIFATVRRCDGVHYRDFKILCKRFFAKNFNPIIIRLNTQQIAQIMIAFSQTSGKLFCIFCKWRKKMKTQLFIGLGVAGNFAGHLEQAGEASDFANVKTIEASQPKAIFPFYVPAQQLDDFQFLSIYPLSANTINFPSDADNLQIEPEVALLCDITYKEGKVISLKPTHFAAYNDCSIRRPNASKICEKKNWGKNSKGLSSTWIALDKFAQGGNIDNYRIACFHKRDGKLSEYGVDSPTIGYSYFHQKLLDWIIDRMNNQPDENPMNNIADLLEKANYPDKAVISIGATRYTEFGEHNFLQIGDTSIVVVYNAQQYSHQQIVKMAEKEQFNQDISALIQQVR</sequence>
<evidence type="ECO:0000313" key="2">
    <source>
        <dbReference type="Proteomes" id="UP000019086"/>
    </source>
</evidence>
<dbReference type="KEGG" id="btra:F544_6030"/>
<name>W0R6C7_BIBTR</name>
<dbReference type="HOGENOM" id="CLU_063790_0_0_6"/>
<proteinExistence type="predicted"/>
<accession>W0R6C7</accession>
<organism evidence="1 2">
    <name type="scientific">Bibersteinia trehalosi USDA-ARS-USMARC-190</name>
    <dbReference type="NCBI Taxonomy" id="1263832"/>
    <lineage>
        <taxon>Bacteria</taxon>
        <taxon>Pseudomonadati</taxon>
        <taxon>Pseudomonadota</taxon>
        <taxon>Gammaproteobacteria</taxon>
        <taxon>Pasteurellales</taxon>
        <taxon>Pasteurellaceae</taxon>
        <taxon>Bibersteinia</taxon>
    </lineage>
</organism>
<dbReference type="Pfam" id="PF18985">
    <property type="entry name" value="DUF5718"/>
    <property type="match status" value="1"/>
</dbReference>
<gene>
    <name evidence="1" type="ORF">F544_6030</name>
</gene>
<dbReference type="InterPro" id="IPR043776">
    <property type="entry name" value="DUF5718"/>
</dbReference>
<dbReference type="AlphaFoldDB" id="W0R6C7"/>
<reference evidence="1 2" key="1">
    <citation type="submission" date="2013-12" db="EMBL/GenBank/DDBJ databases">
        <title>Annotation of the Bibersteinia trehalosi USDA-ARS-USMARC-190 complete genome.</title>
        <authorList>
            <person name="Harhay G.P."/>
            <person name="McVey S."/>
            <person name="Clawson M.L."/>
            <person name="Bono J."/>
            <person name="Heaton M.P."/>
            <person name="Chitko-Mckown C.G."/>
            <person name="Harhay D.M."/>
            <person name="Smith T.P.L."/>
        </authorList>
    </citation>
    <scope>NUCLEOTIDE SEQUENCE [LARGE SCALE GENOMIC DNA]</scope>
    <source>
        <strain evidence="1 2">USDA-ARS-USMARC-190</strain>
    </source>
</reference>
<evidence type="ECO:0000313" key="1">
    <source>
        <dbReference type="EMBL" id="AHG85835.1"/>
    </source>
</evidence>
<dbReference type="Proteomes" id="UP000019086">
    <property type="component" value="Chromosome"/>
</dbReference>
<dbReference type="PATRIC" id="fig|1263832.3.peg.600"/>